<accession>A0A0J5IPG6</accession>
<proteinExistence type="predicted"/>
<dbReference type="PATRIC" id="fig|880157.4.peg.2306"/>
<evidence type="ECO:0000313" key="3">
    <source>
        <dbReference type="Proteomes" id="UP000036277"/>
    </source>
</evidence>
<organism evidence="2 3">
    <name type="scientific">Xenorhabdus khoisanae</name>
    <dbReference type="NCBI Taxonomy" id="880157"/>
    <lineage>
        <taxon>Bacteria</taxon>
        <taxon>Pseudomonadati</taxon>
        <taxon>Pseudomonadota</taxon>
        <taxon>Gammaproteobacteria</taxon>
        <taxon>Enterobacterales</taxon>
        <taxon>Morganellaceae</taxon>
        <taxon>Xenorhabdus</taxon>
    </lineage>
</organism>
<feature type="region of interest" description="Disordered" evidence="1">
    <location>
        <begin position="113"/>
        <end position="134"/>
    </location>
</feature>
<dbReference type="AlphaFoldDB" id="A0A0J5IPG6"/>
<evidence type="ECO:0000256" key="1">
    <source>
        <dbReference type="SAM" id="MobiDB-lite"/>
    </source>
</evidence>
<gene>
    <name evidence="2" type="ORF">AB204_10905</name>
</gene>
<dbReference type="Pfam" id="PF13665">
    <property type="entry name" value="Tox-PAAR-like"/>
    <property type="match status" value="1"/>
</dbReference>
<comment type="caution">
    <text evidence="2">The sequence shown here is derived from an EMBL/GenBank/DDBJ whole genome shotgun (WGS) entry which is preliminary data.</text>
</comment>
<feature type="compositionally biased region" description="Polar residues" evidence="1">
    <location>
        <begin position="113"/>
        <end position="125"/>
    </location>
</feature>
<dbReference type="Proteomes" id="UP000036277">
    <property type="component" value="Unassembled WGS sequence"/>
</dbReference>
<dbReference type="RefSeq" id="WP_047963392.1">
    <property type="nucleotide sequence ID" value="NZ_CAWMBG010000065.1"/>
</dbReference>
<dbReference type="EMBL" id="LFCV01000065">
    <property type="protein sequence ID" value="KMJ45100.1"/>
    <property type="molecule type" value="Genomic_DNA"/>
</dbReference>
<dbReference type="OrthoDB" id="8852350at2"/>
<protein>
    <submittedName>
        <fullName evidence="2">Type VI secretion protein</fullName>
    </submittedName>
</protein>
<sequence length="134" mass="13802">MYANTQAGGTDTATIPDVCLTPFPPFPPMPMTYPNFAQGTSGICFSTINILFMGSPAHNMSTTIVMTNGDNPGVNLGVASGTVMGPSRHTLGATSVLIKGSPATRLSSMTMQNSTNTIGSRSMPSQVKVDISGA</sequence>
<reference evidence="2 3" key="1">
    <citation type="submission" date="2015-06" db="EMBL/GenBank/DDBJ databases">
        <title>Draft Whole-Genome Sequence of the Entomopathogenic Bacterium Xenorhabdus khoisanae.</title>
        <authorList>
            <person name="Naidoo S."/>
            <person name="Featherston J."/>
            <person name="Gray V.M."/>
        </authorList>
    </citation>
    <scope>NUCLEOTIDE SEQUENCE [LARGE SCALE GENOMIC DNA]</scope>
    <source>
        <strain evidence="2 3">MCB</strain>
    </source>
</reference>
<dbReference type="STRING" id="880157.AB204_10905"/>
<name>A0A0J5IPG6_9GAMM</name>
<keyword evidence="3" id="KW-1185">Reference proteome</keyword>
<evidence type="ECO:0000313" key="2">
    <source>
        <dbReference type="EMBL" id="KMJ45100.1"/>
    </source>
</evidence>